<dbReference type="Pfam" id="PF11104">
    <property type="entry name" value="PilM_2"/>
    <property type="match status" value="1"/>
</dbReference>
<evidence type="ECO:0000313" key="3">
    <source>
        <dbReference type="Proteomes" id="UP000034364"/>
    </source>
</evidence>
<dbReference type="EMBL" id="LCNV01000019">
    <property type="protein sequence ID" value="KKU63674.1"/>
    <property type="molecule type" value="Genomic_DNA"/>
</dbReference>
<evidence type="ECO:0000313" key="2">
    <source>
        <dbReference type="EMBL" id="KKU63674.1"/>
    </source>
</evidence>
<protein>
    <submittedName>
        <fullName evidence="2">Type IV pilus assembly protein PilM</fullName>
    </submittedName>
</protein>
<dbReference type="CDD" id="cd24049">
    <property type="entry name" value="ASKHA_NBD_PilM"/>
    <property type="match status" value="1"/>
</dbReference>
<dbReference type="PANTHER" id="PTHR32432:SF3">
    <property type="entry name" value="ETHANOLAMINE UTILIZATION PROTEIN EUTJ"/>
    <property type="match status" value="1"/>
</dbReference>
<feature type="domain" description="SHS2" evidence="1">
    <location>
        <begin position="6"/>
        <end position="171"/>
    </location>
</feature>
<dbReference type="NCBIfam" id="TIGR01175">
    <property type="entry name" value="pilM"/>
    <property type="match status" value="1"/>
</dbReference>
<reference evidence="2 3" key="1">
    <citation type="journal article" date="2015" name="Nature">
        <title>rRNA introns, odd ribosomes, and small enigmatic genomes across a large radiation of phyla.</title>
        <authorList>
            <person name="Brown C.T."/>
            <person name="Hug L.A."/>
            <person name="Thomas B.C."/>
            <person name="Sharon I."/>
            <person name="Castelle C.J."/>
            <person name="Singh A."/>
            <person name="Wilkins M.J."/>
            <person name="Williams K.H."/>
            <person name="Banfield J.F."/>
        </authorList>
    </citation>
    <scope>NUCLEOTIDE SEQUENCE [LARGE SCALE GENOMIC DNA]</scope>
</reference>
<accession>A0A0G1S2I0</accession>
<dbReference type="Gene3D" id="3.30.1490.300">
    <property type="match status" value="1"/>
</dbReference>
<dbReference type="Gene3D" id="3.30.420.40">
    <property type="match status" value="2"/>
</dbReference>
<proteinExistence type="predicted"/>
<dbReference type="SUPFAM" id="SSF53067">
    <property type="entry name" value="Actin-like ATPase domain"/>
    <property type="match status" value="2"/>
</dbReference>
<dbReference type="InterPro" id="IPR043129">
    <property type="entry name" value="ATPase_NBD"/>
</dbReference>
<dbReference type="PANTHER" id="PTHR32432">
    <property type="entry name" value="CELL DIVISION PROTEIN FTSA-RELATED"/>
    <property type="match status" value="1"/>
</dbReference>
<sequence>MTALPKLGIDIGTASIKLVELFPVGKGKWKLGAIGSEITPPGGVLGNQNNLGVIAAAVGKTVKESGAKNRRVAAALPEEQVSSHVVEIPLMSDEEVKQALQWQVEQYIPIPADKAVWSHEIIRRDEAGGGMEVLLVAAAKNLVDSFVRVFDMAGLEVVALETELMATARAVVPADVPLSMIVDIGAKSTDLGIVRAGQMVFARTIPTAGEAFTRAIEAALGLASGQAEEYKRTYGFDTQKMQGKITEAMKPVMNVITAEVRKTGDFYMSKHRGEQVKLVTLSGGVALVPEVVNVLSGLLGMEVAVGNPFNRIEMDKNKTSQLLGLGPFYAVAAGLAMRTS</sequence>
<evidence type="ECO:0000259" key="1">
    <source>
        <dbReference type="SMART" id="SM00842"/>
    </source>
</evidence>
<dbReference type="AlphaFoldDB" id="A0A0G1S2I0"/>
<name>A0A0G1S2I0_9BACT</name>
<comment type="caution">
    <text evidence="2">The sequence shown here is derived from an EMBL/GenBank/DDBJ whole genome shotgun (WGS) entry which is preliminary data.</text>
</comment>
<organism evidence="2 3">
    <name type="scientific">Candidatus Amesbacteria bacterium GW2011_GWA1_47_16</name>
    <dbReference type="NCBI Taxonomy" id="1618353"/>
    <lineage>
        <taxon>Bacteria</taxon>
        <taxon>Candidatus Amesiibacteriota</taxon>
    </lineage>
</organism>
<dbReference type="InterPro" id="IPR005883">
    <property type="entry name" value="PilM"/>
</dbReference>
<gene>
    <name evidence="2" type="ORF">UX87_C0019G0041</name>
</gene>
<dbReference type="PIRSF" id="PIRSF019169">
    <property type="entry name" value="PilM"/>
    <property type="match status" value="1"/>
</dbReference>
<dbReference type="Proteomes" id="UP000034364">
    <property type="component" value="Unassembled WGS sequence"/>
</dbReference>
<dbReference type="InterPro" id="IPR003494">
    <property type="entry name" value="SHS2_FtsA"/>
</dbReference>
<dbReference type="SMART" id="SM00842">
    <property type="entry name" value="FtsA"/>
    <property type="match status" value="1"/>
</dbReference>
<dbReference type="InterPro" id="IPR050696">
    <property type="entry name" value="FtsA/MreB"/>
</dbReference>
<dbReference type="GO" id="GO:0051301">
    <property type="term" value="P:cell division"/>
    <property type="evidence" value="ECO:0007669"/>
    <property type="project" value="InterPro"/>
</dbReference>